<evidence type="ECO:0000256" key="2">
    <source>
        <dbReference type="SAM" id="SignalP"/>
    </source>
</evidence>
<dbReference type="PANTHER" id="PTHR34220:SF7">
    <property type="entry name" value="SENSOR HISTIDINE KINASE YPDA"/>
    <property type="match status" value="1"/>
</dbReference>
<proteinExistence type="predicted"/>
<dbReference type="OrthoDB" id="9809670at2"/>
<evidence type="ECO:0000313" key="4">
    <source>
        <dbReference type="EMBL" id="PHN07211.1"/>
    </source>
</evidence>
<keyword evidence="5" id="KW-1185">Reference proteome</keyword>
<protein>
    <recommendedName>
        <fullName evidence="3">Histidine kinase/HSP90-like ATPase domain-containing protein</fullName>
    </recommendedName>
</protein>
<dbReference type="AlphaFoldDB" id="A0A2D0NFD5"/>
<dbReference type="RefSeq" id="WP_099149545.1">
    <property type="nucleotide sequence ID" value="NZ_PDUD01000011.1"/>
</dbReference>
<accession>A0A2D0NFD5</accession>
<keyword evidence="1" id="KW-0472">Membrane</keyword>
<feature type="signal peptide" evidence="2">
    <location>
        <begin position="1"/>
        <end position="21"/>
    </location>
</feature>
<dbReference type="SUPFAM" id="SSF52833">
    <property type="entry name" value="Thioredoxin-like"/>
    <property type="match status" value="1"/>
</dbReference>
<dbReference type="InterPro" id="IPR003594">
    <property type="entry name" value="HATPase_dom"/>
</dbReference>
<dbReference type="SUPFAM" id="SSF55874">
    <property type="entry name" value="ATPase domain of HSP90 chaperone/DNA topoisomerase II/histidine kinase"/>
    <property type="match status" value="1"/>
</dbReference>
<keyword evidence="1" id="KW-0812">Transmembrane</keyword>
<dbReference type="GO" id="GO:0016020">
    <property type="term" value="C:membrane"/>
    <property type="evidence" value="ECO:0007669"/>
    <property type="project" value="InterPro"/>
</dbReference>
<feature type="chain" id="PRO_5012384003" description="Histidine kinase/HSP90-like ATPase domain-containing protein" evidence="2">
    <location>
        <begin position="22"/>
        <end position="955"/>
    </location>
</feature>
<keyword evidence="2" id="KW-0732">Signal</keyword>
<dbReference type="SMART" id="SM00387">
    <property type="entry name" value="HATPase_c"/>
    <property type="match status" value="1"/>
</dbReference>
<feature type="transmembrane region" description="Helical" evidence="1">
    <location>
        <begin position="715"/>
        <end position="736"/>
    </location>
</feature>
<reference evidence="4 5" key="1">
    <citation type="submission" date="2017-10" db="EMBL/GenBank/DDBJ databases">
        <title>The draft genome sequence of Lewinella nigricans NBRC 102662.</title>
        <authorList>
            <person name="Wang K."/>
        </authorList>
    </citation>
    <scope>NUCLEOTIDE SEQUENCE [LARGE SCALE GENOMIC DNA]</scope>
    <source>
        <strain evidence="4 5">NBRC 102662</strain>
    </source>
</reference>
<gene>
    <name evidence="4" type="ORF">CRP01_08295</name>
</gene>
<dbReference type="Proteomes" id="UP000223913">
    <property type="component" value="Unassembled WGS sequence"/>
</dbReference>
<dbReference type="GO" id="GO:0000155">
    <property type="term" value="F:phosphorelay sensor kinase activity"/>
    <property type="evidence" value="ECO:0007669"/>
    <property type="project" value="InterPro"/>
</dbReference>
<name>A0A2D0NFD5_FLAN2</name>
<dbReference type="InterPro" id="IPR050640">
    <property type="entry name" value="Bact_2-comp_sensor_kinase"/>
</dbReference>
<dbReference type="InterPro" id="IPR036890">
    <property type="entry name" value="HATPase_C_sf"/>
</dbReference>
<keyword evidence="1" id="KW-1133">Transmembrane helix</keyword>
<feature type="domain" description="Histidine kinase/HSP90-like ATPase" evidence="3">
    <location>
        <begin position="848"/>
        <end position="955"/>
    </location>
</feature>
<evidence type="ECO:0000313" key="5">
    <source>
        <dbReference type="Proteomes" id="UP000223913"/>
    </source>
</evidence>
<comment type="caution">
    <text evidence="4">The sequence shown here is derived from an EMBL/GenBank/DDBJ whole genome shotgun (WGS) entry which is preliminary data.</text>
</comment>
<dbReference type="InterPro" id="IPR036249">
    <property type="entry name" value="Thioredoxin-like_sf"/>
</dbReference>
<organism evidence="4 5">
    <name type="scientific">Flavilitoribacter nigricans (strain ATCC 23147 / DSM 23189 / NBRC 102662 / NCIMB 1420 / SS-2)</name>
    <name type="common">Lewinella nigricans</name>
    <dbReference type="NCBI Taxonomy" id="1122177"/>
    <lineage>
        <taxon>Bacteria</taxon>
        <taxon>Pseudomonadati</taxon>
        <taxon>Bacteroidota</taxon>
        <taxon>Saprospiria</taxon>
        <taxon>Saprospirales</taxon>
        <taxon>Lewinellaceae</taxon>
        <taxon>Flavilitoribacter</taxon>
    </lineage>
</organism>
<evidence type="ECO:0000256" key="1">
    <source>
        <dbReference type="SAM" id="Phobius"/>
    </source>
</evidence>
<dbReference type="InterPro" id="IPR010559">
    <property type="entry name" value="Sig_transdc_His_kin_internal"/>
</dbReference>
<evidence type="ECO:0000259" key="3">
    <source>
        <dbReference type="SMART" id="SM00387"/>
    </source>
</evidence>
<sequence length="955" mass="110607">MRIILLLFCSLSLLTQLTGQSAGTTFKLQLEPGQTYEIEVDLQRDYYPDPKQPPSQKNSYRFPTLYKQALKYQLEVLDRSDDRYSVELVRLHIYAYNSTDGKSIRVGNYNIGKRMNRTPQGDTVRFEMDFYGQVIGQENPDSIRTGYAVPDGYQLETRVVMPELTEKFTHFLSYLHPKTVEPGTSWVAPDGTRLTLVKKQAGLWHIRANDQRDLYIDPETNWIRYMEQHELLKKDVKRPDYFFDIHTLVQGRMDASKITTRIQGSAPSHKNGSFLLRTTPYFQGEDAEYLVRVDEQGNFEWQDTIREATFFQLTDLYGTTLWGYLQPGNDLDLHLLNKDQWQISGNTREECHYLTRFFETYPRYLDLMESNEPDSPYEADLEQFWQDRLAESKQAKAELTELADQLSPDFVALQQRQIDFLRTGTLNLNLSFHYIFQFRSEAPQPVPPHYQEYVDDQIMYDGYGRSLPGYRALQHLHLQRKMFDSMSNNMGNLIYRSSEPIYYFSLLTYSGGPLYQTAFDNLKSLMDQSSKPAQVEHLFQHFQTIFTEGKLTRRLQEHFQKMQDIQKPGTMFPDLSLYDEDGQPVSLYDLHGQPSVIVIVRGYNYWDKTLVMEKTPGLVPGVQFVFLHLGPPGNSPITRGENIRHWHARINSPAVATTFLQTNDYRHPRVYLMDRSGKISSTLSGAEHYSEEMLPRLQALEAGPPLIDKQQRKNILLLLLGLLGGGLVIGLLTLWWQRRLRLRELNRRQRVESQLQTIRSQLNPHFMFNSMNSIQHLIRSGQSDRAQSYLGKLASLLRASLRHTRENFISLQEELEVVGQYCELEALRFNFTYDLKIDHQLDTRAISVPPLLLQPYVENAVLHGIAPLRERGKLWVDIREQSRQLWICIRDNGQGMKASRNGNHRGNGIGLTLNAERLKLVYGDAAQVHIYSPSPTDEENLGLGTEVQIAMPIDV</sequence>
<dbReference type="EMBL" id="PDUD01000011">
    <property type="protein sequence ID" value="PHN07211.1"/>
    <property type="molecule type" value="Genomic_DNA"/>
</dbReference>
<dbReference type="PANTHER" id="PTHR34220">
    <property type="entry name" value="SENSOR HISTIDINE KINASE YPDA"/>
    <property type="match status" value="1"/>
</dbReference>
<dbReference type="Gene3D" id="3.30.565.10">
    <property type="entry name" value="Histidine kinase-like ATPase, C-terminal domain"/>
    <property type="match status" value="1"/>
</dbReference>
<dbReference type="Pfam" id="PF06580">
    <property type="entry name" value="His_kinase"/>
    <property type="match status" value="1"/>
</dbReference>